<dbReference type="Gene3D" id="3.30.1180.10">
    <property type="match status" value="1"/>
</dbReference>
<reference evidence="3 4" key="3">
    <citation type="journal article" date="2019" name="Int. J. Syst. Evol. Microbiol.">
        <title>Anaerobacillus isosaccharinicus sp. nov., an alkaliphilic bacterium which degrades isosaccharinic acid.</title>
        <authorList>
            <person name="Bassil N.M."/>
            <person name="Lloyd J.R."/>
        </authorList>
    </citation>
    <scope>NUCLEOTIDE SEQUENCE [LARGE SCALE GENOMIC DNA]</scope>
    <source>
        <strain evidence="3 4">NB2006</strain>
    </source>
</reference>
<keyword evidence="1" id="KW-0446">Lipid-binding</keyword>
<dbReference type="SUPFAM" id="SSF82549">
    <property type="entry name" value="DAK1/DegV-like"/>
    <property type="match status" value="1"/>
</dbReference>
<organism evidence="2 4">
    <name type="scientific">Anaerobacillus isosaccharinicus</name>
    <dbReference type="NCBI Taxonomy" id="1532552"/>
    <lineage>
        <taxon>Bacteria</taxon>
        <taxon>Bacillati</taxon>
        <taxon>Bacillota</taxon>
        <taxon>Bacilli</taxon>
        <taxon>Bacillales</taxon>
        <taxon>Bacillaceae</taxon>
        <taxon>Anaerobacillus</taxon>
    </lineage>
</organism>
<dbReference type="NCBIfam" id="TIGR00762">
    <property type="entry name" value="DegV"/>
    <property type="match status" value="1"/>
</dbReference>
<dbReference type="EMBL" id="LQXD01000111">
    <property type="protein sequence ID" value="OIJ14713.1"/>
    <property type="molecule type" value="Genomic_DNA"/>
</dbReference>
<dbReference type="RefSeq" id="WP_071317494.1">
    <property type="nucleotide sequence ID" value="NZ_CP063356.2"/>
</dbReference>
<reference evidence="3" key="4">
    <citation type="submission" date="2020-10" db="EMBL/GenBank/DDBJ databases">
        <authorList>
            <person name="Bassil N.M."/>
            <person name="Lloyd J.R."/>
        </authorList>
    </citation>
    <scope>NUCLEOTIDE SEQUENCE</scope>
    <source>
        <strain evidence="3">NB2006</strain>
    </source>
</reference>
<dbReference type="PANTHER" id="PTHR33434">
    <property type="entry name" value="DEGV DOMAIN-CONTAINING PROTEIN DR_1986-RELATED"/>
    <property type="match status" value="1"/>
</dbReference>
<accession>A0A1S2LRG3</accession>
<dbReference type="KEGG" id="aia:AWH56_022490"/>
<evidence type="ECO:0000313" key="3">
    <source>
        <dbReference type="EMBL" id="QOY35422.1"/>
    </source>
</evidence>
<dbReference type="EMBL" id="CP063356">
    <property type="protein sequence ID" value="QOY35422.1"/>
    <property type="molecule type" value="Genomic_DNA"/>
</dbReference>
<reference evidence="3 4" key="2">
    <citation type="journal article" date="2017" name="Genome Announc.">
        <title>Draft Genome Sequences of Four Alkaliphilic Bacteria Belonging to the Anaerobacillus Genus.</title>
        <authorList>
            <person name="Bassil N.M."/>
            <person name="Lloyd J.R."/>
        </authorList>
    </citation>
    <scope>NUCLEOTIDE SEQUENCE [LARGE SCALE GENOMIC DNA]</scope>
    <source>
        <strain evidence="3 4">NB2006</strain>
    </source>
</reference>
<dbReference type="Gene3D" id="3.40.50.10170">
    <property type="match status" value="1"/>
</dbReference>
<sequence>MKKIAWITDSSAYIPNEMIGREDIYVVPLILILDGQEYRDGIDITEEELYPRLRTFTSPPKTSQPAIGDFVGLFNELKESYDAVIGIHISGALSGTISACQQAAEVVGLDMRIVDSKILAYPLTNLIERGIALNKEGKEVDEIVKQLQTIANSVEAYVLVGSLEQLQRSGRLNGIQYVIGNLLNIRPIITFNDGKLEVFEKKRSETKATNRIFEMLVEGMSKSTKQEIFILHANAEHIANQWKERILETYPHVNVLIGPLSSAVTLHAGEGTIGLVWFNE</sequence>
<dbReference type="PANTHER" id="PTHR33434:SF2">
    <property type="entry name" value="FATTY ACID-BINDING PROTEIN TM_1468"/>
    <property type="match status" value="1"/>
</dbReference>
<protein>
    <submittedName>
        <fullName evidence="3">DegV family protein</fullName>
    </submittedName>
</protein>
<dbReference type="InterPro" id="IPR003797">
    <property type="entry name" value="DegV"/>
</dbReference>
<evidence type="ECO:0000313" key="4">
    <source>
        <dbReference type="Proteomes" id="UP000180175"/>
    </source>
</evidence>
<evidence type="ECO:0000313" key="2">
    <source>
        <dbReference type="EMBL" id="OIJ14713.1"/>
    </source>
</evidence>
<reference evidence="2 4" key="1">
    <citation type="submission" date="2016-10" db="EMBL/GenBank/DDBJ databases">
        <title>Draft genome sequences of four alkaliphilic bacteria belonging to the Anaerobacillus genus.</title>
        <authorList>
            <person name="Bassil N.M."/>
            <person name="Lloyd J.R."/>
        </authorList>
    </citation>
    <scope>NUCLEOTIDE SEQUENCE [LARGE SCALE GENOMIC DNA]</scope>
    <source>
        <strain evidence="2 4">NB2006</strain>
    </source>
</reference>
<dbReference type="Proteomes" id="UP000180175">
    <property type="component" value="Chromosome"/>
</dbReference>
<dbReference type="PROSITE" id="PS51482">
    <property type="entry name" value="DEGV"/>
    <property type="match status" value="1"/>
</dbReference>
<dbReference type="Pfam" id="PF02645">
    <property type="entry name" value="DegV"/>
    <property type="match status" value="1"/>
</dbReference>
<evidence type="ECO:0000256" key="1">
    <source>
        <dbReference type="ARBA" id="ARBA00023121"/>
    </source>
</evidence>
<dbReference type="GO" id="GO:0008289">
    <property type="term" value="F:lipid binding"/>
    <property type="evidence" value="ECO:0007669"/>
    <property type="project" value="UniProtKB-KW"/>
</dbReference>
<name>A0A1S2LRG3_9BACI</name>
<dbReference type="OrthoDB" id="1638652at2"/>
<dbReference type="AlphaFoldDB" id="A0A1S2LRG3"/>
<keyword evidence="4" id="KW-1185">Reference proteome</keyword>
<dbReference type="InterPro" id="IPR050270">
    <property type="entry name" value="DegV_domain_contain"/>
</dbReference>
<gene>
    <name evidence="3" type="ORF">AWH56_022490</name>
    <name evidence="2" type="ORF">AWH56_12880</name>
</gene>
<dbReference type="InterPro" id="IPR043168">
    <property type="entry name" value="DegV_C"/>
</dbReference>
<proteinExistence type="predicted"/>